<organism evidence="2 3">
    <name type="scientific">Galdieria yellowstonensis</name>
    <dbReference type="NCBI Taxonomy" id="3028027"/>
    <lineage>
        <taxon>Eukaryota</taxon>
        <taxon>Rhodophyta</taxon>
        <taxon>Bangiophyceae</taxon>
        <taxon>Galdieriales</taxon>
        <taxon>Galdieriaceae</taxon>
        <taxon>Galdieria</taxon>
    </lineage>
</organism>
<reference evidence="2 3" key="1">
    <citation type="submission" date="2022-07" db="EMBL/GenBank/DDBJ databases">
        <title>Genome-wide signatures of adaptation to extreme environments.</title>
        <authorList>
            <person name="Cho C.H."/>
            <person name="Yoon H.S."/>
        </authorList>
    </citation>
    <scope>NUCLEOTIDE SEQUENCE [LARGE SCALE GENOMIC DNA]</scope>
    <source>
        <strain evidence="2 3">108.79 E11</strain>
    </source>
</reference>
<feature type="region of interest" description="Disordered" evidence="1">
    <location>
        <begin position="80"/>
        <end position="118"/>
    </location>
</feature>
<comment type="caution">
    <text evidence="2">The sequence shown here is derived from an EMBL/GenBank/DDBJ whole genome shotgun (WGS) entry which is preliminary data.</text>
</comment>
<sequence length="775" mass="89636">MFDLGVSTEKSSSSKLSVDKYLSEQQIGIGRGGRLVTSPLSSVTSAGSNLTPYYPVQNHLQQSSVLVEDLFQEHQGNLSMNLQSTDKRKKNNASNSTNSKGRKPGRPPSLFVNVSDSELTEEERKLKAKILKRRQRQNRSYQKKKLEKNRHRVNAVEPVIANNQVGSSVAPNYFMFANSSSSMDSGHALYDSEVKFSNCYLDEMEDYPSNSFSCTSSFEETSFDDPLHQLLRQDSSCESVCATQDHDSNTNNNSNNNSICQDIVWPPYRLSLDSCVTDPFSSTTTCIRWKRFQSIFDNLSTSAQEAWKAFSIFSDSFDLNAAIHILGYSESERSLLLNTIDVLEQANILQVDDTQNRMQLFPLAKYFMMEHYFVETSTSNRNCSMGYDQQKWEILKYRYLSYYSQRIQQHVNDAMFLQLGSCRKQALCLYNLERANIEQAFQFSKELGWRTLRWFLVTTRCLWRYVWDVSTRTEQYRNLLEREDIQSKSEILSESPVGIEQLYLDNMEKNRNMSFLEYCYPCFDEENDILRMLGEVYFERKDWSNAHAYLSRCLHQTSQRESSSQLQQPQKCTNNEIFCLYLLACIEKENGKWNIALSLAEKARDECIRMHLESSAFWIQLHLLMTNIYIKLSRFDEAYSSLMNVAECIESSNVGYDLSLVIELDALLGTIMQWRGNETLAQQCLDSIRRKDSLPCFHESESQKNICSCDYLLDYSMWSCLESFVGKQRSSSDNKEDVSPVTWITKEDTSECCRYLLETGLTAIQEELEWEKNIA</sequence>
<accession>A0AAV9IN66</accession>
<dbReference type="InterPro" id="IPR011990">
    <property type="entry name" value="TPR-like_helical_dom_sf"/>
</dbReference>
<dbReference type="Proteomes" id="UP001300502">
    <property type="component" value="Unassembled WGS sequence"/>
</dbReference>
<evidence type="ECO:0000256" key="1">
    <source>
        <dbReference type="SAM" id="MobiDB-lite"/>
    </source>
</evidence>
<dbReference type="AlphaFoldDB" id="A0AAV9IN66"/>
<evidence type="ECO:0000313" key="2">
    <source>
        <dbReference type="EMBL" id="KAK4528737.1"/>
    </source>
</evidence>
<dbReference type="SUPFAM" id="SSF48452">
    <property type="entry name" value="TPR-like"/>
    <property type="match status" value="1"/>
</dbReference>
<feature type="region of interest" description="Disordered" evidence="1">
    <location>
        <begin position="130"/>
        <end position="149"/>
    </location>
</feature>
<name>A0AAV9IN66_9RHOD</name>
<proteinExistence type="predicted"/>
<dbReference type="Gene3D" id="1.25.40.10">
    <property type="entry name" value="Tetratricopeptide repeat domain"/>
    <property type="match status" value="1"/>
</dbReference>
<gene>
    <name evidence="2" type="ORF">GAYE_SCF63G6682</name>
</gene>
<keyword evidence="3" id="KW-1185">Reference proteome</keyword>
<dbReference type="EMBL" id="JANCYU010000068">
    <property type="protein sequence ID" value="KAK4528737.1"/>
    <property type="molecule type" value="Genomic_DNA"/>
</dbReference>
<evidence type="ECO:0000313" key="3">
    <source>
        <dbReference type="Proteomes" id="UP001300502"/>
    </source>
</evidence>
<protein>
    <submittedName>
        <fullName evidence="2">Uncharacterized protein</fullName>
    </submittedName>
</protein>